<dbReference type="SMART" id="SM01328">
    <property type="entry name" value="zf-3CxxC"/>
    <property type="match status" value="1"/>
</dbReference>
<proteinExistence type="predicted"/>
<keyword evidence="3" id="KW-0479">Metal-binding</keyword>
<dbReference type="PANTHER" id="PTHR14402">
    <property type="entry name" value="RECEPTOR TRANSPORTING PROTEIN"/>
    <property type="match status" value="1"/>
</dbReference>
<feature type="domain" description="3CxxC-type" evidence="8">
    <location>
        <begin position="56"/>
        <end position="168"/>
    </location>
</feature>
<comment type="subcellular location">
    <subcellularLocation>
        <location evidence="1">Membrane</location>
        <topology evidence="1">Single-pass membrane protein</topology>
    </subcellularLocation>
</comment>
<dbReference type="OMA" id="SHETTFR"/>
<evidence type="ECO:0000313" key="9">
    <source>
        <dbReference type="EMBL" id="OCT80655.1"/>
    </source>
</evidence>
<dbReference type="GO" id="GO:0031849">
    <property type="term" value="F:olfactory receptor binding"/>
    <property type="evidence" value="ECO:0007669"/>
    <property type="project" value="TreeGrafter"/>
</dbReference>
<evidence type="ECO:0000256" key="3">
    <source>
        <dbReference type="ARBA" id="ARBA00022723"/>
    </source>
</evidence>
<dbReference type="GO" id="GO:0001580">
    <property type="term" value="P:detection of chemical stimulus involved in sensory perception of bitter taste"/>
    <property type="evidence" value="ECO:0007669"/>
    <property type="project" value="TreeGrafter"/>
</dbReference>
<evidence type="ECO:0000256" key="1">
    <source>
        <dbReference type="ARBA" id="ARBA00004167"/>
    </source>
</evidence>
<keyword evidence="5" id="KW-0862">Zinc</keyword>
<dbReference type="GO" id="GO:0016020">
    <property type="term" value="C:membrane"/>
    <property type="evidence" value="ECO:0007669"/>
    <property type="project" value="UniProtKB-SubCell"/>
</dbReference>
<evidence type="ECO:0000256" key="2">
    <source>
        <dbReference type="ARBA" id="ARBA00022692"/>
    </source>
</evidence>
<dbReference type="EMBL" id="CM004474">
    <property type="protein sequence ID" value="OCT80655.1"/>
    <property type="molecule type" value="Genomic_DNA"/>
</dbReference>
<dbReference type="AlphaFoldDB" id="A0A974CXR6"/>
<evidence type="ECO:0000256" key="7">
    <source>
        <dbReference type="ARBA" id="ARBA00023136"/>
    </source>
</evidence>
<reference evidence="10" key="1">
    <citation type="journal article" date="2016" name="Nature">
        <title>Genome evolution in the allotetraploid frog Xenopus laevis.</title>
        <authorList>
            <person name="Session A.M."/>
            <person name="Uno Y."/>
            <person name="Kwon T."/>
            <person name="Chapman J.A."/>
            <person name="Toyoda A."/>
            <person name="Takahashi S."/>
            <person name="Fukui A."/>
            <person name="Hikosaka A."/>
            <person name="Suzuki A."/>
            <person name="Kondo M."/>
            <person name="van Heeringen S.J."/>
            <person name="Quigley I."/>
            <person name="Heinz S."/>
            <person name="Ogino H."/>
            <person name="Ochi H."/>
            <person name="Hellsten U."/>
            <person name="Lyons J.B."/>
            <person name="Simakov O."/>
            <person name="Putnam N."/>
            <person name="Stites J."/>
            <person name="Kuroki Y."/>
            <person name="Tanaka T."/>
            <person name="Michiue T."/>
            <person name="Watanabe M."/>
            <person name="Bogdanovic O."/>
            <person name="Lister R."/>
            <person name="Georgiou G."/>
            <person name="Paranjpe S.S."/>
            <person name="van Kruijsbergen I."/>
            <person name="Shu S."/>
            <person name="Carlson J."/>
            <person name="Kinoshita T."/>
            <person name="Ohta Y."/>
            <person name="Mawaribuchi S."/>
            <person name="Jenkins J."/>
            <person name="Grimwood J."/>
            <person name="Schmutz J."/>
            <person name="Mitros T."/>
            <person name="Mozaffari S.V."/>
            <person name="Suzuki Y."/>
            <person name="Haramoto Y."/>
            <person name="Yamamoto T.S."/>
            <person name="Takagi C."/>
            <person name="Heald R."/>
            <person name="Miller K."/>
            <person name="Haudenschild C."/>
            <person name="Kitzman J."/>
            <person name="Nakayama T."/>
            <person name="Izutsu Y."/>
            <person name="Robert J."/>
            <person name="Fortriede J."/>
            <person name="Burns K."/>
            <person name="Lotay V."/>
            <person name="Karimi K."/>
            <person name="Yasuoka Y."/>
            <person name="Dichmann D.S."/>
            <person name="Flajnik M.F."/>
            <person name="Houston D.W."/>
            <person name="Shendure J."/>
            <person name="DuPasquier L."/>
            <person name="Vize P.D."/>
            <person name="Zorn A.M."/>
            <person name="Ito M."/>
            <person name="Marcotte E.M."/>
            <person name="Wallingford J.B."/>
            <person name="Ito Y."/>
            <person name="Asashima M."/>
            <person name="Ueno N."/>
            <person name="Matsuda Y."/>
            <person name="Veenstra G.J."/>
            <person name="Fujiyama A."/>
            <person name="Harland R.M."/>
            <person name="Taira M."/>
            <person name="Rokhsar D.S."/>
        </authorList>
    </citation>
    <scope>NUCLEOTIDE SEQUENCE [LARGE SCALE GENOMIC DNA]</scope>
    <source>
        <strain evidence="10">J</strain>
    </source>
</reference>
<keyword evidence="4" id="KW-0863">Zinc-finger</keyword>
<dbReference type="InterPro" id="IPR027377">
    <property type="entry name" value="ZAR1/RTP1-5-like_Znf-3CxxC"/>
</dbReference>
<evidence type="ECO:0000259" key="8">
    <source>
        <dbReference type="SMART" id="SM01328"/>
    </source>
</evidence>
<evidence type="ECO:0000256" key="5">
    <source>
        <dbReference type="ARBA" id="ARBA00022833"/>
    </source>
</evidence>
<keyword evidence="6" id="KW-1133">Transmembrane helix</keyword>
<dbReference type="GO" id="GO:0051205">
    <property type="term" value="P:protein insertion into membrane"/>
    <property type="evidence" value="ECO:0007669"/>
    <property type="project" value="TreeGrafter"/>
</dbReference>
<evidence type="ECO:0000256" key="6">
    <source>
        <dbReference type="ARBA" id="ARBA00022989"/>
    </source>
</evidence>
<evidence type="ECO:0000313" key="10">
    <source>
        <dbReference type="Proteomes" id="UP000694892"/>
    </source>
</evidence>
<dbReference type="Pfam" id="PF13695">
    <property type="entry name" value="Zn_ribbon_3CxxC"/>
    <property type="match status" value="1"/>
</dbReference>
<dbReference type="InterPro" id="IPR026096">
    <property type="entry name" value="R-trans_p"/>
</dbReference>
<dbReference type="Proteomes" id="UP000694892">
    <property type="component" value="Chromosome 5L"/>
</dbReference>
<dbReference type="GO" id="GO:0006612">
    <property type="term" value="P:protein targeting to membrane"/>
    <property type="evidence" value="ECO:0007669"/>
    <property type="project" value="TreeGrafter"/>
</dbReference>
<dbReference type="PANTHER" id="PTHR14402:SF22">
    <property type="entry name" value="RECEPTOR-TRANSPORTING PROTEIN 4-LIKE"/>
    <property type="match status" value="1"/>
</dbReference>
<evidence type="ECO:0000256" key="4">
    <source>
        <dbReference type="ARBA" id="ARBA00022771"/>
    </source>
</evidence>
<sequence>MASYKRRTRIEKDMAVEIWRDVFQDRIEELLVPHVWNLTVDTSLQKQPGWLQYTQCTFGRFRCSLCTRWWNSAEIHVLFLMKLDRTMRRGTVNMRIFRQECKKCTSAVMEKPEISLENITIIIGNLVKRIQSKFYSLNIRNEDAKPAVYSERREGPHNKEHCEACKQNVCRWLVSEVKAERRPASGFGSAGRNSHETTFREQTGYAGLVYSKPRPAPKTWHLHYFYFGTEAVAQEPYRDTGTNDFPFQLHFSNVTVNDRKKKVEGIKA</sequence>
<keyword evidence="2" id="KW-0812">Transmembrane</keyword>
<accession>A0A974CXR6</accession>
<organism evidence="9 10">
    <name type="scientific">Xenopus laevis</name>
    <name type="common">African clawed frog</name>
    <dbReference type="NCBI Taxonomy" id="8355"/>
    <lineage>
        <taxon>Eukaryota</taxon>
        <taxon>Metazoa</taxon>
        <taxon>Chordata</taxon>
        <taxon>Craniata</taxon>
        <taxon>Vertebrata</taxon>
        <taxon>Euteleostomi</taxon>
        <taxon>Amphibia</taxon>
        <taxon>Batrachia</taxon>
        <taxon>Anura</taxon>
        <taxon>Pipoidea</taxon>
        <taxon>Pipidae</taxon>
        <taxon>Xenopodinae</taxon>
        <taxon>Xenopus</taxon>
        <taxon>Xenopus</taxon>
    </lineage>
</organism>
<name>A0A974CXR6_XENLA</name>
<dbReference type="GO" id="GO:0008270">
    <property type="term" value="F:zinc ion binding"/>
    <property type="evidence" value="ECO:0007669"/>
    <property type="project" value="UniProtKB-KW"/>
</dbReference>
<keyword evidence="7" id="KW-0472">Membrane</keyword>
<gene>
    <name evidence="9" type="ORF">XELAEV_18027468mg</name>
</gene>
<protein>
    <recommendedName>
        <fullName evidence="8">3CxxC-type domain-containing protein</fullName>
    </recommendedName>
</protein>